<evidence type="ECO:0000313" key="9">
    <source>
        <dbReference type="EMBL" id="CAB3986421.1"/>
    </source>
</evidence>
<evidence type="ECO:0000256" key="3">
    <source>
        <dbReference type="ARBA" id="ARBA00022737"/>
    </source>
</evidence>
<dbReference type="SUPFAM" id="SSF57667">
    <property type="entry name" value="beta-beta-alpha zinc fingers"/>
    <property type="match status" value="3"/>
</dbReference>
<protein>
    <submittedName>
        <fullName evidence="9">Histone H4 transcription factor</fullName>
    </submittedName>
</protein>
<dbReference type="GO" id="GO:0005634">
    <property type="term" value="C:nucleus"/>
    <property type="evidence" value="ECO:0007669"/>
    <property type="project" value="UniProtKB-SubCell"/>
</dbReference>
<dbReference type="Proteomes" id="UP001152795">
    <property type="component" value="Unassembled WGS sequence"/>
</dbReference>
<feature type="region of interest" description="Disordered" evidence="8">
    <location>
        <begin position="387"/>
        <end position="424"/>
    </location>
</feature>
<proteinExistence type="predicted"/>
<dbReference type="PROSITE" id="PS50157">
    <property type="entry name" value="ZINC_FINGER_C2H2_2"/>
    <property type="match status" value="6"/>
</dbReference>
<keyword evidence="2" id="KW-0479">Metal-binding</keyword>
<dbReference type="EMBL" id="CACRXK020001013">
    <property type="protein sequence ID" value="CAB3986421.1"/>
    <property type="molecule type" value="Genomic_DNA"/>
</dbReference>
<dbReference type="AlphaFoldDB" id="A0A6S7GP73"/>
<sequence>MSYACEWGDCSFVSDNFDTFYEHVRGHTTNFFCDLDDVNDDSEENDCQWRQCFSDSFENEPELIRHVLFHAYHANLKDLGLKAQTKAELAPCTLDPHARNLVPEFPEQFHCLWENCDVITSCPKYYYRHVDGHTGSTVKEWPHSKILCKWKDCTFTSTKRFKLKEHCRTHTNERCFSCPNCGGLFSNKTKFTDHLRRQNTMESESYQCSHCLKYCASERILRDHMRHHINNVKCSLCDMTCPTQSALQHHINFRHSEEKPYSCDMCETSFKMPNDLRRHQQTHSPIYSYTCEEEGCNYAAKALQSLRRHHKVWHESPVTEQGGRYECHICCVRYTRGTALTKHLKKQHTFRWPAGHKRFRYKEDNDGIYRLQTVRFESVELSQQLEASRKEQAISEEMTPDEDWEAPEESNHQELTNMTDQEYEDQLRVTRSRFTFT</sequence>
<dbReference type="PANTHER" id="PTHR24391">
    <property type="entry name" value="HISTONE H4 TRANSCRIPTION FACTOR-RELATED"/>
    <property type="match status" value="1"/>
</dbReference>
<dbReference type="GO" id="GO:0000981">
    <property type="term" value="F:DNA-binding transcription factor activity, RNA polymerase II-specific"/>
    <property type="evidence" value="ECO:0007669"/>
    <property type="project" value="TreeGrafter"/>
</dbReference>
<evidence type="ECO:0000256" key="5">
    <source>
        <dbReference type="ARBA" id="ARBA00022833"/>
    </source>
</evidence>
<dbReference type="PROSITE" id="PS00028">
    <property type="entry name" value="ZINC_FINGER_C2H2_1"/>
    <property type="match status" value="4"/>
</dbReference>
<dbReference type="GO" id="GO:0008270">
    <property type="term" value="F:zinc ion binding"/>
    <property type="evidence" value="ECO:0007669"/>
    <property type="project" value="UniProtKB-KW"/>
</dbReference>
<dbReference type="SMART" id="SM00355">
    <property type="entry name" value="ZnF_C2H2"/>
    <property type="match status" value="10"/>
</dbReference>
<keyword evidence="10" id="KW-1185">Reference proteome</keyword>
<dbReference type="InterPro" id="IPR036236">
    <property type="entry name" value="Znf_C2H2_sf"/>
</dbReference>
<keyword evidence="5" id="KW-0862">Zinc</keyword>
<evidence type="ECO:0000256" key="8">
    <source>
        <dbReference type="SAM" id="MobiDB-lite"/>
    </source>
</evidence>
<dbReference type="FunFam" id="3.30.160.60:FF:000145">
    <property type="entry name" value="Zinc finger protein 574"/>
    <property type="match status" value="1"/>
</dbReference>
<keyword evidence="3" id="KW-0677">Repeat</keyword>
<dbReference type="Pfam" id="PF00096">
    <property type="entry name" value="zf-C2H2"/>
    <property type="match status" value="1"/>
</dbReference>
<organism evidence="9 10">
    <name type="scientific">Paramuricea clavata</name>
    <name type="common">Red gorgonian</name>
    <name type="synonym">Violescent sea-whip</name>
    <dbReference type="NCBI Taxonomy" id="317549"/>
    <lineage>
        <taxon>Eukaryota</taxon>
        <taxon>Metazoa</taxon>
        <taxon>Cnidaria</taxon>
        <taxon>Anthozoa</taxon>
        <taxon>Octocorallia</taxon>
        <taxon>Malacalcyonacea</taxon>
        <taxon>Plexauridae</taxon>
        <taxon>Paramuricea</taxon>
    </lineage>
</organism>
<comment type="subcellular location">
    <subcellularLocation>
        <location evidence="1">Nucleus</location>
    </subcellularLocation>
</comment>
<comment type="caution">
    <text evidence="9">The sequence shown here is derived from an EMBL/GenBank/DDBJ whole genome shotgun (WGS) entry which is preliminary data.</text>
</comment>
<dbReference type="InterPro" id="IPR013087">
    <property type="entry name" value="Znf_C2H2_type"/>
</dbReference>
<keyword evidence="7" id="KW-0539">Nucleus</keyword>
<keyword evidence="4" id="KW-0863">Zinc-finger</keyword>
<reference evidence="9" key="1">
    <citation type="submission" date="2020-04" db="EMBL/GenBank/DDBJ databases">
        <authorList>
            <person name="Alioto T."/>
            <person name="Alioto T."/>
            <person name="Gomez Garrido J."/>
        </authorList>
    </citation>
    <scope>NUCLEOTIDE SEQUENCE</scope>
    <source>
        <strain evidence="9">A484AB</strain>
    </source>
</reference>
<name>A0A6S7GP73_PARCT</name>
<evidence type="ECO:0000256" key="1">
    <source>
        <dbReference type="ARBA" id="ARBA00004123"/>
    </source>
</evidence>
<accession>A0A6S7GP73</accession>
<evidence type="ECO:0000256" key="7">
    <source>
        <dbReference type="ARBA" id="ARBA00023242"/>
    </source>
</evidence>
<evidence type="ECO:0000256" key="2">
    <source>
        <dbReference type="ARBA" id="ARBA00022723"/>
    </source>
</evidence>
<dbReference type="Gene3D" id="3.30.160.60">
    <property type="entry name" value="Classic Zinc Finger"/>
    <property type="match status" value="4"/>
</dbReference>
<evidence type="ECO:0000313" key="10">
    <source>
        <dbReference type="Proteomes" id="UP001152795"/>
    </source>
</evidence>
<feature type="compositionally biased region" description="Acidic residues" evidence="8">
    <location>
        <begin position="398"/>
        <end position="408"/>
    </location>
</feature>
<keyword evidence="6" id="KW-0238">DNA-binding</keyword>
<dbReference type="PANTHER" id="PTHR24391:SF18">
    <property type="entry name" value="EG:115C2.6 PROTEIN"/>
    <property type="match status" value="1"/>
</dbReference>
<dbReference type="InterPro" id="IPR051574">
    <property type="entry name" value="ZnF_E-box_Homeobox"/>
</dbReference>
<evidence type="ECO:0000256" key="6">
    <source>
        <dbReference type="ARBA" id="ARBA00023125"/>
    </source>
</evidence>
<dbReference type="GO" id="GO:0000978">
    <property type="term" value="F:RNA polymerase II cis-regulatory region sequence-specific DNA binding"/>
    <property type="evidence" value="ECO:0007669"/>
    <property type="project" value="TreeGrafter"/>
</dbReference>
<gene>
    <name evidence="9" type="ORF">PACLA_8A082035</name>
</gene>
<dbReference type="GO" id="GO:0045892">
    <property type="term" value="P:negative regulation of DNA-templated transcription"/>
    <property type="evidence" value="ECO:0007669"/>
    <property type="project" value="UniProtKB-ARBA"/>
</dbReference>
<dbReference type="OrthoDB" id="10039931at2759"/>
<evidence type="ECO:0000256" key="4">
    <source>
        <dbReference type="ARBA" id="ARBA00022771"/>
    </source>
</evidence>